<comment type="function">
    <text evidence="5">Small GTPase required for proper nuclear import of RNA polymerase II (RNAPII). May act at an RNAP assembly step prior to nuclear import.</text>
</comment>
<dbReference type="GO" id="GO:0005737">
    <property type="term" value="C:cytoplasm"/>
    <property type="evidence" value="ECO:0007669"/>
    <property type="project" value="UniProtKB-SubCell"/>
</dbReference>
<comment type="subcellular location">
    <subcellularLocation>
        <location evidence="5">Cytoplasm</location>
    </subcellularLocation>
    <subcellularLocation>
        <location evidence="5">Nucleus</location>
    </subcellularLocation>
</comment>
<dbReference type="Pfam" id="PF03029">
    <property type="entry name" value="ATP_bind_1"/>
    <property type="match status" value="1"/>
</dbReference>
<comment type="similarity">
    <text evidence="1 5">Belongs to the GPN-loop GTPase family.</text>
</comment>
<dbReference type="Proteomes" id="UP000694427">
    <property type="component" value="Unplaced"/>
</dbReference>
<reference evidence="7" key="2">
    <citation type="submission" date="2025-09" db="UniProtKB">
        <authorList>
            <consortium name="Ensembl"/>
        </authorList>
    </citation>
    <scope>IDENTIFICATION</scope>
</reference>
<accession>A0A8C1Q7M9</accession>
<name>A0A8C1Q7M9_CYPCA</name>
<proteinExistence type="inferred from homology"/>
<dbReference type="GO" id="GO:0005525">
    <property type="term" value="F:GTP binding"/>
    <property type="evidence" value="ECO:0007669"/>
    <property type="project" value="UniProtKB-KW"/>
</dbReference>
<dbReference type="PANTHER" id="PTHR21231">
    <property type="entry name" value="XPA-BINDING PROTEIN 1-RELATED"/>
    <property type="match status" value="1"/>
</dbReference>
<sequence length="253" mass="28489">NYKEVMKQYGLGPNGGILTSLNLFSTRFDQVMKFIEKKYVLIDTPGQIEVFLRFALRHSSFPCVVIYVMDTSQSVNPVTFMSNICHALRLQTKLPLIVVINKVIIVTKLSCKFLMVNSQMSAVTGSGLDELSVQVADAAKDYETEYRPEYERLHRELAEAQSQNQEEQLERLRKDMGAVPMETAVPGTDALDLGGPSDLIFTCGNPDKAEEDIDSDTDDIDHTGEDTSNKVGAFKNFLKERREIVQVRNRKSK</sequence>
<reference evidence="7" key="1">
    <citation type="submission" date="2025-08" db="UniProtKB">
        <authorList>
            <consortium name="Ensembl"/>
        </authorList>
    </citation>
    <scope>IDENTIFICATION</scope>
</reference>
<keyword evidence="2 5" id="KW-0547">Nucleotide-binding</keyword>
<keyword evidence="5" id="KW-0963">Cytoplasm</keyword>
<dbReference type="Gene3D" id="3.40.50.300">
    <property type="entry name" value="P-loop containing nucleotide triphosphate hydrolases"/>
    <property type="match status" value="1"/>
</dbReference>
<dbReference type="EC" id="3.6.5.-" evidence="5"/>
<evidence type="ECO:0000256" key="3">
    <source>
        <dbReference type="ARBA" id="ARBA00022801"/>
    </source>
</evidence>
<keyword evidence="8" id="KW-1185">Reference proteome</keyword>
<dbReference type="PANTHER" id="PTHR21231:SF8">
    <property type="entry name" value="GPN-LOOP GTPASE 1"/>
    <property type="match status" value="1"/>
</dbReference>
<evidence type="ECO:0000256" key="5">
    <source>
        <dbReference type="RuleBase" id="RU365059"/>
    </source>
</evidence>
<dbReference type="GO" id="GO:0003924">
    <property type="term" value="F:GTPase activity"/>
    <property type="evidence" value="ECO:0007669"/>
    <property type="project" value="TreeGrafter"/>
</dbReference>
<evidence type="ECO:0000313" key="8">
    <source>
        <dbReference type="Proteomes" id="UP000694427"/>
    </source>
</evidence>
<evidence type="ECO:0000256" key="6">
    <source>
        <dbReference type="SAM" id="MobiDB-lite"/>
    </source>
</evidence>
<evidence type="ECO:0000313" key="7">
    <source>
        <dbReference type="Ensembl" id="ENSCCRP00010020353.1"/>
    </source>
</evidence>
<dbReference type="SUPFAM" id="SSF52540">
    <property type="entry name" value="P-loop containing nucleoside triphosphate hydrolases"/>
    <property type="match status" value="1"/>
</dbReference>
<comment type="subunit">
    <text evidence="5">Binds to RNA polymerase II.</text>
</comment>
<feature type="compositionally biased region" description="Acidic residues" evidence="6">
    <location>
        <begin position="209"/>
        <end position="219"/>
    </location>
</feature>
<feature type="region of interest" description="Disordered" evidence="6">
    <location>
        <begin position="208"/>
        <end position="229"/>
    </location>
</feature>
<evidence type="ECO:0000256" key="1">
    <source>
        <dbReference type="ARBA" id="ARBA00005290"/>
    </source>
</evidence>
<dbReference type="AlphaFoldDB" id="A0A8C1Q7M9"/>
<dbReference type="InterPro" id="IPR027417">
    <property type="entry name" value="P-loop_NTPase"/>
</dbReference>
<dbReference type="InterPro" id="IPR004130">
    <property type="entry name" value="Gpn"/>
</dbReference>
<dbReference type="Ensembl" id="ENSCCRT00010022283.1">
    <property type="protein sequence ID" value="ENSCCRP00010020353.1"/>
    <property type="gene ID" value="ENSCCRG00010008825.1"/>
</dbReference>
<evidence type="ECO:0000256" key="4">
    <source>
        <dbReference type="ARBA" id="ARBA00023134"/>
    </source>
</evidence>
<protein>
    <recommendedName>
        <fullName evidence="5">GPN-loop GTPase</fullName>
        <ecNumber evidence="5">3.6.5.-</ecNumber>
    </recommendedName>
</protein>
<evidence type="ECO:0000256" key="2">
    <source>
        <dbReference type="ARBA" id="ARBA00022741"/>
    </source>
</evidence>
<dbReference type="GO" id="GO:0005634">
    <property type="term" value="C:nucleus"/>
    <property type="evidence" value="ECO:0007669"/>
    <property type="project" value="UniProtKB-SubCell"/>
</dbReference>
<organism evidence="7 8">
    <name type="scientific">Cyprinus carpio</name>
    <name type="common">Common carp</name>
    <dbReference type="NCBI Taxonomy" id="7962"/>
    <lineage>
        <taxon>Eukaryota</taxon>
        <taxon>Metazoa</taxon>
        <taxon>Chordata</taxon>
        <taxon>Craniata</taxon>
        <taxon>Vertebrata</taxon>
        <taxon>Euteleostomi</taxon>
        <taxon>Actinopterygii</taxon>
        <taxon>Neopterygii</taxon>
        <taxon>Teleostei</taxon>
        <taxon>Ostariophysi</taxon>
        <taxon>Cypriniformes</taxon>
        <taxon>Cyprinidae</taxon>
        <taxon>Cyprininae</taxon>
        <taxon>Cyprinus</taxon>
    </lineage>
</organism>
<keyword evidence="3 5" id="KW-0378">Hydrolase</keyword>
<keyword evidence="4 5" id="KW-0342">GTP-binding</keyword>